<dbReference type="OrthoDB" id="4131805at2759"/>
<protein>
    <submittedName>
        <fullName evidence="4">MlrC protein</fullName>
    </submittedName>
</protein>
<feature type="domain" description="Microcystin LR degradation protein MlrC C-terminal" evidence="2">
    <location>
        <begin position="397"/>
        <end position="544"/>
    </location>
</feature>
<organism evidence="4 5">
    <name type="scientific">Symbiodinium natans</name>
    <dbReference type="NCBI Taxonomy" id="878477"/>
    <lineage>
        <taxon>Eukaryota</taxon>
        <taxon>Sar</taxon>
        <taxon>Alveolata</taxon>
        <taxon>Dinophyceae</taxon>
        <taxon>Suessiales</taxon>
        <taxon>Symbiodiniaceae</taxon>
        <taxon>Symbiodinium</taxon>
    </lineage>
</organism>
<keyword evidence="5" id="KW-1185">Reference proteome</keyword>
<evidence type="ECO:0000259" key="3">
    <source>
        <dbReference type="Pfam" id="PF07364"/>
    </source>
</evidence>
<gene>
    <name evidence="4" type="primary">mlrC</name>
    <name evidence="4" type="ORF">SNAT2548_LOCUS30755</name>
</gene>
<proteinExistence type="predicted"/>
<evidence type="ECO:0000313" key="5">
    <source>
        <dbReference type="Proteomes" id="UP000604046"/>
    </source>
</evidence>
<feature type="domain" description="Microcystin LR degradation protein MlrC N-terminal" evidence="3">
    <location>
        <begin position="308"/>
        <end position="380"/>
    </location>
</feature>
<dbReference type="AlphaFoldDB" id="A0A812TZH1"/>
<dbReference type="Proteomes" id="UP000604046">
    <property type="component" value="Unassembled WGS sequence"/>
</dbReference>
<dbReference type="InterPro" id="IPR010799">
    <property type="entry name" value="MlrC_C"/>
</dbReference>
<feature type="region of interest" description="Disordered" evidence="1">
    <location>
        <begin position="37"/>
        <end position="62"/>
    </location>
</feature>
<dbReference type="InterPro" id="IPR015995">
    <property type="entry name" value="MlrC_N"/>
</dbReference>
<feature type="domain" description="Microcystin LR degradation protein MlrC N-terminal" evidence="3">
    <location>
        <begin position="68"/>
        <end position="289"/>
    </location>
</feature>
<evidence type="ECO:0000256" key="1">
    <source>
        <dbReference type="SAM" id="MobiDB-lite"/>
    </source>
</evidence>
<dbReference type="Pfam" id="PF07364">
    <property type="entry name" value="DUF1485"/>
    <property type="match status" value="2"/>
</dbReference>
<accession>A0A812TZH1</accession>
<sequence length="630" mass="68820">MRGLMSVPLHHRPLFWQGPTSSPAVPRILKGHFAHDCATPMRRPHSPQHTGPASSRQKRTETTEQRTVAILSFALESNVFNPTPRRLSDFQVLHGQAYEKDERQAGFVRRLRAAEPGLFADVEVSFVSLYRGWCGGLIPAEDFAKMKQEVSAALKALLGRRSKIDGICLDLHGAMGASGSEDPEAELAEAVRDAVPVGLLAASFDLHGNFSERLGGALDIVAAYKTFPHDDMEETKTKALRMLLHCLQPQNAIQPTLVVITIPVILPGDKIVTTEGYGQKLYRWLRDLEPPCWRTPVLTKLIGPVDESIEPKANLLDASFFVGHGHEDTPRVGSAVVLTCSMAAAEEHGALAQELAQWYWDRRADFTYPAESPTVSWEEAVQELYAAFDRGQRVLLGDLGDNANAGTSGDVPFVCRRLLEQTSAPRNGGKPHPRVLIAGLADEAAVRACTEAAKASRVLPRLMIGAGHAIGADYGEGCEALELQDACVQAIVNEGLWAIVEASPNVTIVLQRSSWAFFSHADVERLTGDFHPSKYDVVVVKRGNVASLVEPMLPIGSPPEEAAKTCCIMATTPGANSYPMRPRPHLRPGMYPESPGREWAAPAGTVPPRYEPRKLKKSLQDAQRFKLQTS</sequence>
<reference evidence="4" key="1">
    <citation type="submission" date="2021-02" db="EMBL/GenBank/DDBJ databases">
        <authorList>
            <person name="Dougan E. K."/>
            <person name="Rhodes N."/>
            <person name="Thang M."/>
            <person name="Chan C."/>
        </authorList>
    </citation>
    <scope>NUCLEOTIDE SEQUENCE</scope>
</reference>
<dbReference type="Pfam" id="PF07171">
    <property type="entry name" value="MlrC_C"/>
    <property type="match status" value="1"/>
</dbReference>
<evidence type="ECO:0000313" key="4">
    <source>
        <dbReference type="EMBL" id="CAE7547976.1"/>
    </source>
</evidence>
<evidence type="ECO:0000259" key="2">
    <source>
        <dbReference type="Pfam" id="PF07171"/>
    </source>
</evidence>
<feature type="region of interest" description="Disordered" evidence="1">
    <location>
        <begin position="578"/>
        <end position="630"/>
    </location>
</feature>
<dbReference type="EMBL" id="CAJNDS010002622">
    <property type="protein sequence ID" value="CAE7547976.1"/>
    <property type="molecule type" value="Genomic_DNA"/>
</dbReference>
<name>A0A812TZH1_9DINO</name>
<comment type="caution">
    <text evidence="4">The sequence shown here is derived from an EMBL/GenBank/DDBJ whole genome shotgun (WGS) entry which is preliminary data.</text>
</comment>